<accession>A0A382QLS0</accession>
<organism evidence="1">
    <name type="scientific">marine metagenome</name>
    <dbReference type="NCBI Taxonomy" id="408172"/>
    <lineage>
        <taxon>unclassified sequences</taxon>
        <taxon>metagenomes</taxon>
        <taxon>ecological metagenomes</taxon>
    </lineage>
</organism>
<feature type="non-terminal residue" evidence="1">
    <location>
        <position position="205"/>
    </location>
</feature>
<name>A0A382QLS0_9ZZZZ</name>
<dbReference type="AlphaFoldDB" id="A0A382QLS0"/>
<dbReference type="EMBL" id="UINC01115119">
    <property type="protein sequence ID" value="SVC85907.1"/>
    <property type="molecule type" value="Genomic_DNA"/>
</dbReference>
<protein>
    <submittedName>
        <fullName evidence="1">Uncharacterized protein</fullName>
    </submittedName>
</protein>
<sequence>MAGFLVGLNINDVAAETFSGNASTTAFTLAVAGTTNTCGVYILGVHQVPTTDYSVSGTTLTFTAAPPSGTNNICVVYTKPAIVNTPADGTVTTAKLSGDLTLPGKITAAGDTAAGDNASMGYTSAEGLILTGQGSTNDVTIKNDADADVITIATGGTAVDVVGALTAGTITSDAGVAGTTGTFSAGVSGTTGTFTSTVDINGSEL</sequence>
<evidence type="ECO:0000313" key="1">
    <source>
        <dbReference type="EMBL" id="SVC85907.1"/>
    </source>
</evidence>
<reference evidence="1" key="1">
    <citation type="submission" date="2018-05" db="EMBL/GenBank/DDBJ databases">
        <authorList>
            <person name="Lanie J.A."/>
            <person name="Ng W.-L."/>
            <person name="Kazmierczak K.M."/>
            <person name="Andrzejewski T.M."/>
            <person name="Davidsen T.M."/>
            <person name="Wayne K.J."/>
            <person name="Tettelin H."/>
            <person name="Glass J.I."/>
            <person name="Rusch D."/>
            <person name="Podicherti R."/>
            <person name="Tsui H.-C.T."/>
            <person name="Winkler M.E."/>
        </authorList>
    </citation>
    <scope>NUCLEOTIDE SEQUENCE</scope>
</reference>
<proteinExistence type="predicted"/>
<gene>
    <name evidence="1" type="ORF">METZ01_LOCUS338761</name>
</gene>